<dbReference type="Pfam" id="PF12646">
    <property type="entry name" value="DUF3783"/>
    <property type="match status" value="1"/>
</dbReference>
<evidence type="ECO:0008006" key="2">
    <source>
        <dbReference type="Google" id="ProtNLM"/>
    </source>
</evidence>
<gene>
    <name evidence="1" type="ORF">ASZ90_008245</name>
</gene>
<reference evidence="1" key="1">
    <citation type="journal article" date="2015" name="Proc. Natl. Acad. Sci. U.S.A.">
        <title>Networks of energetic and metabolic interactions define dynamics in microbial communities.</title>
        <authorList>
            <person name="Embree M."/>
            <person name="Liu J.K."/>
            <person name="Al-Bassam M.M."/>
            <person name="Zengler K."/>
        </authorList>
    </citation>
    <scope>NUCLEOTIDE SEQUENCE</scope>
</reference>
<protein>
    <recommendedName>
        <fullName evidence="2">DUF3783 domain-containing protein</fullName>
    </recommendedName>
</protein>
<dbReference type="EMBL" id="LNQE01000999">
    <property type="protein sequence ID" value="KUG21975.1"/>
    <property type="molecule type" value="Genomic_DNA"/>
</dbReference>
<proteinExistence type="predicted"/>
<comment type="caution">
    <text evidence="1">The sequence shown here is derived from an EMBL/GenBank/DDBJ whole genome shotgun (WGS) entry which is preliminary data.</text>
</comment>
<organism evidence="1">
    <name type="scientific">hydrocarbon metagenome</name>
    <dbReference type="NCBI Taxonomy" id="938273"/>
    <lineage>
        <taxon>unclassified sequences</taxon>
        <taxon>metagenomes</taxon>
        <taxon>ecological metagenomes</taxon>
    </lineage>
</organism>
<accession>A0A0W8FM94</accession>
<sequence length="141" mass="15961">MKEKIICFSLGLSEEDIEKGRASFCGKNKEAPPLEVIALNKSMLSSKVGDVLDCMTEDSWPTSAGKQQGSALSPGIYKYRVVIVLTSERERVLQIMRNFKAVLSEPQNIIFAVITQTALTWTFEEYIEHLGNEHEYMKTRK</sequence>
<evidence type="ECO:0000313" key="1">
    <source>
        <dbReference type="EMBL" id="KUG21975.1"/>
    </source>
</evidence>
<dbReference type="InterPro" id="IPR016621">
    <property type="entry name" value="UCP014543"/>
</dbReference>
<dbReference type="AlphaFoldDB" id="A0A0W8FM94"/>
<name>A0A0W8FM94_9ZZZZ</name>